<evidence type="ECO:0000256" key="6">
    <source>
        <dbReference type="SAM" id="SignalP"/>
    </source>
</evidence>
<feature type="region of interest" description="Disordered" evidence="5">
    <location>
        <begin position="189"/>
        <end position="234"/>
    </location>
</feature>
<evidence type="ECO:0000256" key="5">
    <source>
        <dbReference type="SAM" id="MobiDB-lite"/>
    </source>
</evidence>
<evidence type="ECO:0000256" key="4">
    <source>
        <dbReference type="PROSITE-ProRule" id="PRU00146"/>
    </source>
</evidence>
<dbReference type="GO" id="GO:0008270">
    <property type="term" value="F:zinc ion binding"/>
    <property type="evidence" value="ECO:0007669"/>
    <property type="project" value="UniProtKB-KW"/>
</dbReference>
<evidence type="ECO:0000256" key="1">
    <source>
        <dbReference type="ARBA" id="ARBA00022723"/>
    </source>
</evidence>
<accession>A0A6A4LXL5</accession>
<dbReference type="Pfam" id="PF00628">
    <property type="entry name" value="PHD"/>
    <property type="match status" value="1"/>
</dbReference>
<protein>
    <recommendedName>
        <fullName evidence="7">PHD-type domain-containing protein</fullName>
    </recommendedName>
</protein>
<feature type="non-terminal residue" evidence="8">
    <location>
        <position position="1"/>
    </location>
</feature>
<feature type="domain" description="PHD-type" evidence="7">
    <location>
        <begin position="34"/>
        <end position="83"/>
    </location>
</feature>
<dbReference type="AlphaFoldDB" id="A0A6A4LXL5"/>
<keyword evidence="1" id="KW-0479">Metal-binding</keyword>
<sequence length="351" mass="38787">MYQNDPCRVAVLSLTTCLSLFGNATVGPPDPYSEVRCTVCNSEGDENFLLLCDLCDAASHTYCVGLGATVPEGDWFCNDCTVSKAEHKKSETDAHLDTPLGFRSLGERPLVEEHASILAIRREPRLRVLERPPTRVPAHPNNLSTPIPSERRTNPELGARTLRRCRNVQGRIQELRENWNAFRRGSLSFTSKSSDTADDTKLRKSSGATSSGRPSQPHVLPSHGTGTESHKPQIDIRERHAIAIATPTRILNSMRFLHSQSPGDYIHTSVLVNVCHGNGGKPPEERLRAQSVDGLHEHDGFGCLVSPAGPVTSGSNSTSAKLEVLRPLIWDFQMKKLEWEKVVLEAVYTRR</sequence>
<dbReference type="InterPro" id="IPR019787">
    <property type="entry name" value="Znf_PHD-finger"/>
</dbReference>
<dbReference type="PANTHER" id="PTHR47177:SF4">
    <property type="entry name" value="OS06G0283200 PROTEIN"/>
    <property type="match status" value="1"/>
</dbReference>
<keyword evidence="3" id="KW-0862">Zinc</keyword>
<dbReference type="SMART" id="SM00249">
    <property type="entry name" value="PHD"/>
    <property type="match status" value="1"/>
</dbReference>
<dbReference type="InterPro" id="IPR001965">
    <property type="entry name" value="Znf_PHD"/>
</dbReference>
<dbReference type="PROSITE" id="PS50016">
    <property type="entry name" value="ZF_PHD_2"/>
    <property type="match status" value="1"/>
</dbReference>
<evidence type="ECO:0000256" key="2">
    <source>
        <dbReference type="ARBA" id="ARBA00022771"/>
    </source>
</evidence>
<dbReference type="Proteomes" id="UP000428333">
    <property type="component" value="Linkage Group LG03"/>
</dbReference>
<name>A0A6A4LXL5_9ERIC</name>
<comment type="caution">
    <text evidence="8">The sequence shown here is derived from an EMBL/GenBank/DDBJ whole genome shotgun (WGS) entry which is preliminary data.</text>
</comment>
<feature type="region of interest" description="Disordered" evidence="5">
    <location>
        <begin position="132"/>
        <end position="157"/>
    </location>
</feature>
<dbReference type="OrthoDB" id="365379at2759"/>
<organism evidence="8 9">
    <name type="scientific">Rhododendron williamsianum</name>
    <dbReference type="NCBI Taxonomy" id="262921"/>
    <lineage>
        <taxon>Eukaryota</taxon>
        <taxon>Viridiplantae</taxon>
        <taxon>Streptophyta</taxon>
        <taxon>Embryophyta</taxon>
        <taxon>Tracheophyta</taxon>
        <taxon>Spermatophyta</taxon>
        <taxon>Magnoliopsida</taxon>
        <taxon>eudicotyledons</taxon>
        <taxon>Gunneridae</taxon>
        <taxon>Pentapetalae</taxon>
        <taxon>asterids</taxon>
        <taxon>Ericales</taxon>
        <taxon>Ericaceae</taxon>
        <taxon>Ericoideae</taxon>
        <taxon>Rhodoreae</taxon>
        <taxon>Rhododendron</taxon>
    </lineage>
</organism>
<dbReference type="PANTHER" id="PTHR47177">
    <property type="entry name" value="F18C1.6 PROTEIN"/>
    <property type="match status" value="1"/>
</dbReference>
<dbReference type="EMBL" id="QEFC01000547">
    <property type="protein sequence ID" value="KAE9463943.1"/>
    <property type="molecule type" value="Genomic_DNA"/>
</dbReference>
<feature type="chain" id="PRO_5025434049" description="PHD-type domain-containing protein" evidence="6">
    <location>
        <begin position="27"/>
        <end position="351"/>
    </location>
</feature>
<evidence type="ECO:0000313" key="9">
    <source>
        <dbReference type="Proteomes" id="UP000428333"/>
    </source>
</evidence>
<reference evidence="8 9" key="1">
    <citation type="journal article" date="2019" name="Genome Biol. Evol.">
        <title>The Rhododendron genome and chromosomal organization provide insight into shared whole-genome duplications across the heath family (Ericaceae).</title>
        <authorList>
            <person name="Soza V.L."/>
            <person name="Lindsley D."/>
            <person name="Waalkes A."/>
            <person name="Ramage E."/>
            <person name="Patwardhan R.P."/>
            <person name="Burton J.N."/>
            <person name="Adey A."/>
            <person name="Kumar A."/>
            <person name="Qiu R."/>
            <person name="Shendure J."/>
            <person name="Hall B."/>
        </authorList>
    </citation>
    <scope>NUCLEOTIDE SEQUENCE [LARGE SCALE GENOMIC DNA]</scope>
    <source>
        <strain evidence="8">RSF 1966-606</strain>
    </source>
</reference>
<dbReference type="InterPro" id="IPR013083">
    <property type="entry name" value="Znf_RING/FYVE/PHD"/>
</dbReference>
<keyword evidence="6" id="KW-0732">Signal</keyword>
<dbReference type="SUPFAM" id="SSF57903">
    <property type="entry name" value="FYVE/PHD zinc finger"/>
    <property type="match status" value="1"/>
</dbReference>
<keyword evidence="2 4" id="KW-0863">Zinc-finger</keyword>
<keyword evidence="9" id="KW-1185">Reference proteome</keyword>
<dbReference type="InterPro" id="IPR011011">
    <property type="entry name" value="Znf_FYVE_PHD"/>
</dbReference>
<evidence type="ECO:0000256" key="3">
    <source>
        <dbReference type="ARBA" id="ARBA00022833"/>
    </source>
</evidence>
<evidence type="ECO:0000259" key="7">
    <source>
        <dbReference type="PROSITE" id="PS50016"/>
    </source>
</evidence>
<proteinExistence type="predicted"/>
<dbReference type="Gene3D" id="3.30.40.10">
    <property type="entry name" value="Zinc/RING finger domain, C3HC4 (zinc finger)"/>
    <property type="match status" value="1"/>
</dbReference>
<evidence type="ECO:0000313" key="8">
    <source>
        <dbReference type="EMBL" id="KAE9463943.1"/>
    </source>
</evidence>
<feature type="signal peptide" evidence="6">
    <location>
        <begin position="1"/>
        <end position="26"/>
    </location>
</feature>
<gene>
    <name evidence="8" type="ORF">C3L33_04172</name>
</gene>